<evidence type="ECO:0000313" key="5">
    <source>
        <dbReference type="EMBL" id="CAK7328222.1"/>
    </source>
</evidence>
<feature type="region of interest" description="Disordered" evidence="3">
    <location>
        <begin position="111"/>
        <end position="149"/>
    </location>
</feature>
<organism evidence="5 6">
    <name type="scientific">Dovyalis caffra</name>
    <dbReference type="NCBI Taxonomy" id="77055"/>
    <lineage>
        <taxon>Eukaryota</taxon>
        <taxon>Viridiplantae</taxon>
        <taxon>Streptophyta</taxon>
        <taxon>Embryophyta</taxon>
        <taxon>Tracheophyta</taxon>
        <taxon>Spermatophyta</taxon>
        <taxon>Magnoliopsida</taxon>
        <taxon>eudicotyledons</taxon>
        <taxon>Gunneridae</taxon>
        <taxon>Pentapetalae</taxon>
        <taxon>rosids</taxon>
        <taxon>fabids</taxon>
        <taxon>Malpighiales</taxon>
        <taxon>Salicaceae</taxon>
        <taxon>Flacourtieae</taxon>
        <taxon>Dovyalis</taxon>
    </lineage>
</organism>
<name>A0AAV1R5F8_9ROSI</name>
<comment type="caution">
    <text evidence="5">The sequence shown here is derived from an EMBL/GenBank/DDBJ whole genome shotgun (WGS) entry which is preliminary data.</text>
</comment>
<protein>
    <recommendedName>
        <fullName evidence="4">RFTS domain-containing protein</fullName>
    </recommendedName>
</protein>
<feature type="domain" description="RFTS" evidence="4">
    <location>
        <begin position="193"/>
        <end position="313"/>
    </location>
</feature>
<accession>A0AAV1R5F8</accession>
<keyword evidence="2" id="KW-0539">Nucleus</keyword>
<keyword evidence="6" id="KW-1185">Reference proteome</keyword>
<feature type="compositionally biased region" description="Basic and acidic residues" evidence="3">
    <location>
        <begin position="120"/>
        <end position="135"/>
    </location>
</feature>
<dbReference type="AlphaFoldDB" id="A0AAV1R5F8"/>
<dbReference type="GO" id="GO:0005634">
    <property type="term" value="C:nucleus"/>
    <property type="evidence" value="ECO:0007669"/>
    <property type="project" value="UniProtKB-SubCell"/>
</dbReference>
<gene>
    <name evidence="5" type="ORF">DCAF_LOCUS5943</name>
</gene>
<evidence type="ECO:0000313" key="6">
    <source>
        <dbReference type="Proteomes" id="UP001314170"/>
    </source>
</evidence>
<evidence type="ECO:0000259" key="4">
    <source>
        <dbReference type="Pfam" id="PF12047"/>
    </source>
</evidence>
<proteinExistence type="predicted"/>
<evidence type="ECO:0000256" key="3">
    <source>
        <dbReference type="SAM" id="MobiDB-lite"/>
    </source>
</evidence>
<dbReference type="Pfam" id="PF12047">
    <property type="entry name" value="DNMT1-RFD"/>
    <property type="match status" value="1"/>
</dbReference>
<evidence type="ECO:0000256" key="2">
    <source>
        <dbReference type="ARBA" id="ARBA00023242"/>
    </source>
</evidence>
<dbReference type="Proteomes" id="UP001314170">
    <property type="component" value="Unassembled WGS sequence"/>
</dbReference>
<reference evidence="5 6" key="1">
    <citation type="submission" date="2024-01" db="EMBL/GenBank/DDBJ databases">
        <authorList>
            <person name="Waweru B."/>
        </authorList>
    </citation>
    <scope>NUCLEOTIDE SEQUENCE [LARGE SCALE GENOMIC DNA]</scope>
</reference>
<dbReference type="InterPro" id="IPR022702">
    <property type="entry name" value="Cytosine_MeTrfase1_RFD"/>
</dbReference>
<evidence type="ECO:0000256" key="1">
    <source>
        <dbReference type="ARBA" id="ARBA00004123"/>
    </source>
</evidence>
<dbReference type="EMBL" id="CAWUPB010000893">
    <property type="protein sequence ID" value="CAK7328222.1"/>
    <property type="molecule type" value="Genomic_DNA"/>
</dbReference>
<comment type="subcellular location">
    <subcellularLocation>
        <location evidence="1">Nucleus</location>
    </subcellularLocation>
</comment>
<sequence length="328" mass="36597">MKYYRQPECHVGLRLSLSAMLAKWFLVSGFLSKQEEWKSNSIQILKHSKGWVSLTNKPIRSVPLPAKSEAKAGFEDLRVYRAGSRNGNGGHPCPASSELLNFAVAMKKNKGKQKSSVLSPKEKTRNFFDTNKEEPGGGGGGSSKRPKRAAACKDFQEKSIRLREEKSSVVESKKEQLANEEILALCLTQGQEDGRPNRRLIDFVAHDANGTPQALEMIEVDNMFISGIILPLEESLDKEKEMSVRCEGFGRIETWDISGYEDGSPFIWLSTEIADYDCIKPASGYKKFFDHFFQKALVCIEVYKKLSRLSGGTLISPLMSCLRGLCGL</sequence>